<sequence>MDGEVIVVAVDASKEITDYALEWAVRNLTKTSDSVFLLVVLPSKAHSPAGAHRTHKSKTSQFFTRLLNKWGLGHNEKISSDNKARPLDGGVETDVNLKVKGVCELMMSHVFSAHKIKQVHSTVKVITDARPGSIATAAGELGATWVVLDTRLKKEGDDCLKQLMCNIVLVDHAIPRILRAVNPRVPKKVNTKEEQNDPTVADMLGVVTAYSSKDISSPATHSSLGFRSPNTKAKTVSSLSTAEEGPFSLLNATTRDVTLYSSRIHLNSQCFHQETKIQAPLNPSVENANHQLVRKESDSNIEETLLRASAISMEPKRKSYSGPLKTKSEMEKGNNLRATNTVPVPARRSVDSSRLWPKSASPQQSKELITRKDPSTCHDNQPPAVPSLNIPRISSVRRAVSVSIKHPPTPPPLCSVCKLNAPHFGKAPRKFSYKEIERATNGFAAENFLAEGGFGPVYRGVLPDGEVIAVKQHKFLSAQGASQFCSEIEVLSCAQHKNLVMLVGYCIEKEWLLIYEYACNGSLDKHLYGKESSEVLTWPNRMKVAIGAARGLRYLHEDCRVGCIIHRDFRPNNILLTHDFEPMVGDFGLARWQADGQAAEETRVVGAFGYLAPEYTQTGLITEKADVYAYGIVLLELLSGFKATEFSRSTGKQFVSDWGLPLLKRGMINRIIDPQLLYNYVKWEVDAMMHAAELCLSPVPEQRPRMSQVLKILDGDMPGMASALPQHIADHQKENVDAQTTSRVTHHNLNENPSRVSELKRNGQDTTCEPALHSDGSGVERSPRASNCSEMLVSEEYQAYLQGSLAKFIQNMRVH</sequence>
<evidence type="ECO:0000259" key="17">
    <source>
        <dbReference type="PROSITE" id="PS50011"/>
    </source>
</evidence>
<dbReference type="GeneID" id="115740237"/>
<evidence type="ECO:0000256" key="5">
    <source>
        <dbReference type="ARBA" id="ARBA00022692"/>
    </source>
</evidence>
<dbReference type="GO" id="GO:0005524">
    <property type="term" value="F:ATP binding"/>
    <property type="evidence" value="ECO:0007669"/>
    <property type="project" value="UniProtKB-KW"/>
</dbReference>
<dbReference type="GO" id="GO:0004674">
    <property type="term" value="F:protein serine/threonine kinase activity"/>
    <property type="evidence" value="ECO:0007669"/>
    <property type="project" value="UniProtKB-KW"/>
</dbReference>
<keyword evidence="10" id="KW-1133">Transmembrane helix</keyword>
<evidence type="ECO:0000256" key="6">
    <source>
        <dbReference type="ARBA" id="ARBA00022729"/>
    </source>
</evidence>
<dbReference type="PROSITE" id="PS50011">
    <property type="entry name" value="PROTEIN_KINASE_DOM"/>
    <property type="match status" value="1"/>
</dbReference>
<keyword evidence="18" id="KW-1185">Reference proteome</keyword>
<keyword evidence="8" id="KW-0418">Kinase</keyword>
<proteinExistence type="predicted"/>
<keyword evidence="9" id="KW-0067">ATP-binding</keyword>
<dbReference type="PANTHER" id="PTHR47989">
    <property type="entry name" value="OS01G0750732 PROTEIN"/>
    <property type="match status" value="1"/>
</dbReference>
<dbReference type="FunFam" id="1.10.510.10:FF:000287">
    <property type="entry name" value="probable LRR receptor-like serine/threonine-protein kinase RKF3"/>
    <property type="match status" value="1"/>
</dbReference>
<keyword evidence="6" id="KW-0732">Signal</keyword>
<organism evidence="18 19">
    <name type="scientific">Rhodamnia argentea</name>
    <dbReference type="NCBI Taxonomy" id="178133"/>
    <lineage>
        <taxon>Eukaryota</taxon>
        <taxon>Viridiplantae</taxon>
        <taxon>Streptophyta</taxon>
        <taxon>Embryophyta</taxon>
        <taxon>Tracheophyta</taxon>
        <taxon>Spermatophyta</taxon>
        <taxon>Magnoliopsida</taxon>
        <taxon>eudicotyledons</taxon>
        <taxon>Gunneridae</taxon>
        <taxon>Pentapetalae</taxon>
        <taxon>rosids</taxon>
        <taxon>malvids</taxon>
        <taxon>Myrtales</taxon>
        <taxon>Myrtaceae</taxon>
        <taxon>Myrtoideae</taxon>
        <taxon>Myrteae</taxon>
        <taxon>Australasian group</taxon>
        <taxon>Rhodamnia</taxon>
    </lineage>
</organism>
<evidence type="ECO:0000256" key="3">
    <source>
        <dbReference type="ARBA" id="ARBA00022527"/>
    </source>
</evidence>
<dbReference type="InterPro" id="IPR014729">
    <property type="entry name" value="Rossmann-like_a/b/a_fold"/>
</dbReference>
<comment type="subcellular location">
    <subcellularLocation>
        <location evidence="1">Membrane</location>
        <topology evidence="1">Single-pass type I membrane protein</topology>
    </subcellularLocation>
</comment>
<feature type="domain" description="Protein kinase" evidence="17">
    <location>
        <begin position="443"/>
        <end position="720"/>
    </location>
</feature>
<evidence type="ECO:0000256" key="8">
    <source>
        <dbReference type="ARBA" id="ARBA00022777"/>
    </source>
</evidence>
<keyword evidence="13" id="KW-0325">Glycoprotein</keyword>
<evidence type="ECO:0000313" key="18">
    <source>
        <dbReference type="Proteomes" id="UP000827889"/>
    </source>
</evidence>
<protein>
    <recommendedName>
        <fullName evidence="2">non-specific serine/threonine protein kinase</fullName>
        <ecNumber evidence="2">2.7.11.1</ecNumber>
    </recommendedName>
</protein>
<comment type="catalytic activity">
    <reaction evidence="15">
        <text>L-seryl-[protein] + ATP = O-phospho-L-seryl-[protein] + ADP + H(+)</text>
        <dbReference type="Rhea" id="RHEA:17989"/>
        <dbReference type="Rhea" id="RHEA-COMP:9863"/>
        <dbReference type="Rhea" id="RHEA-COMP:11604"/>
        <dbReference type="ChEBI" id="CHEBI:15378"/>
        <dbReference type="ChEBI" id="CHEBI:29999"/>
        <dbReference type="ChEBI" id="CHEBI:30616"/>
        <dbReference type="ChEBI" id="CHEBI:83421"/>
        <dbReference type="ChEBI" id="CHEBI:456216"/>
        <dbReference type="EC" id="2.7.11.1"/>
    </reaction>
</comment>
<dbReference type="InterPro" id="IPR000719">
    <property type="entry name" value="Prot_kinase_dom"/>
</dbReference>
<evidence type="ECO:0000256" key="13">
    <source>
        <dbReference type="ARBA" id="ARBA00023180"/>
    </source>
</evidence>
<dbReference type="KEGG" id="rarg:115740237"/>
<dbReference type="RefSeq" id="XP_030529571.1">
    <property type="nucleotide sequence ID" value="XM_030673711.2"/>
</dbReference>
<dbReference type="Proteomes" id="UP000827889">
    <property type="component" value="Chromosome 1"/>
</dbReference>
<evidence type="ECO:0000256" key="10">
    <source>
        <dbReference type="ARBA" id="ARBA00022989"/>
    </source>
</evidence>
<name>A0A8B8P493_9MYRT</name>
<keyword evidence="7" id="KW-0547">Nucleotide-binding</keyword>
<gene>
    <name evidence="19" type="primary">LOC115740237</name>
</gene>
<dbReference type="SUPFAM" id="SSF56112">
    <property type="entry name" value="Protein kinase-like (PK-like)"/>
    <property type="match status" value="1"/>
</dbReference>
<keyword evidence="4" id="KW-0808">Transferase</keyword>
<dbReference type="Pfam" id="PF07714">
    <property type="entry name" value="PK_Tyr_Ser-Thr"/>
    <property type="match status" value="1"/>
</dbReference>
<comment type="catalytic activity">
    <reaction evidence="14">
        <text>L-threonyl-[protein] + ATP = O-phospho-L-threonyl-[protein] + ADP + H(+)</text>
        <dbReference type="Rhea" id="RHEA:46608"/>
        <dbReference type="Rhea" id="RHEA-COMP:11060"/>
        <dbReference type="Rhea" id="RHEA-COMP:11605"/>
        <dbReference type="ChEBI" id="CHEBI:15378"/>
        <dbReference type="ChEBI" id="CHEBI:30013"/>
        <dbReference type="ChEBI" id="CHEBI:30616"/>
        <dbReference type="ChEBI" id="CHEBI:61977"/>
        <dbReference type="ChEBI" id="CHEBI:456216"/>
        <dbReference type="EC" id="2.7.11.1"/>
    </reaction>
</comment>
<evidence type="ECO:0000256" key="4">
    <source>
        <dbReference type="ARBA" id="ARBA00022679"/>
    </source>
</evidence>
<dbReference type="FunFam" id="3.30.200.20:FF:000162">
    <property type="entry name" value="Adenine nucleotide alpha hydrolase-like domain kinase"/>
    <property type="match status" value="1"/>
</dbReference>
<dbReference type="AlphaFoldDB" id="A0A8B8P493"/>
<dbReference type="InterPro" id="IPR008266">
    <property type="entry name" value="Tyr_kinase_AS"/>
</dbReference>
<evidence type="ECO:0000256" key="9">
    <source>
        <dbReference type="ARBA" id="ARBA00022840"/>
    </source>
</evidence>
<dbReference type="Gene3D" id="3.40.50.620">
    <property type="entry name" value="HUPs"/>
    <property type="match status" value="1"/>
</dbReference>
<dbReference type="Gene3D" id="3.30.200.20">
    <property type="entry name" value="Phosphorylase Kinase, domain 1"/>
    <property type="match status" value="1"/>
</dbReference>
<accession>A0A8B8P493</accession>
<evidence type="ECO:0000256" key="15">
    <source>
        <dbReference type="ARBA" id="ARBA00048679"/>
    </source>
</evidence>
<evidence type="ECO:0000256" key="12">
    <source>
        <dbReference type="ARBA" id="ARBA00023170"/>
    </source>
</evidence>
<keyword evidence="12" id="KW-0675">Receptor</keyword>
<dbReference type="PANTHER" id="PTHR47989:SF37">
    <property type="entry name" value="INACTIVE PROTEIN KINASE SELMODRAFT_444075"/>
    <property type="match status" value="1"/>
</dbReference>
<evidence type="ECO:0000256" key="1">
    <source>
        <dbReference type="ARBA" id="ARBA00004479"/>
    </source>
</evidence>
<dbReference type="EC" id="2.7.11.1" evidence="2"/>
<reference evidence="18" key="1">
    <citation type="submission" date="2025-05" db="UniProtKB">
        <authorList>
            <consortium name="RefSeq"/>
        </authorList>
    </citation>
    <scope>NUCLEOTIDE SEQUENCE [LARGE SCALE GENOMIC DNA]</scope>
</reference>
<keyword evidence="5" id="KW-0812">Transmembrane</keyword>
<evidence type="ECO:0000256" key="11">
    <source>
        <dbReference type="ARBA" id="ARBA00023136"/>
    </source>
</evidence>
<evidence type="ECO:0000313" key="19">
    <source>
        <dbReference type="RefSeq" id="XP_030529571.1"/>
    </source>
</evidence>
<keyword evidence="3" id="KW-0723">Serine/threonine-protein kinase</keyword>
<evidence type="ECO:0000256" key="14">
    <source>
        <dbReference type="ARBA" id="ARBA00047899"/>
    </source>
</evidence>
<evidence type="ECO:0000256" key="16">
    <source>
        <dbReference type="SAM" id="MobiDB-lite"/>
    </source>
</evidence>
<reference evidence="19" key="2">
    <citation type="submission" date="2025-08" db="UniProtKB">
        <authorList>
            <consortium name="RefSeq"/>
        </authorList>
    </citation>
    <scope>IDENTIFICATION</scope>
    <source>
        <tissue evidence="19">Leaf</tissue>
    </source>
</reference>
<dbReference type="GO" id="GO:0016020">
    <property type="term" value="C:membrane"/>
    <property type="evidence" value="ECO:0007669"/>
    <property type="project" value="UniProtKB-SubCell"/>
</dbReference>
<dbReference type="CDD" id="cd14066">
    <property type="entry name" value="STKc_IRAK"/>
    <property type="match status" value="1"/>
</dbReference>
<dbReference type="PROSITE" id="PS00109">
    <property type="entry name" value="PROTEIN_KINASE_TYR"/>
    <property type="match status" value="1"/>
</dbReference>
<dbReference type="InterPro" id="IPR011009">
    <property type="entry name" value="Kinase-like_dom_sf"/>
</dbReference>
<evidence type="ECO:0000256" key="2">
    <source>
        <dbReference type="ARBA" id="ARBA00012513"/>
    </source>
</evidence>
<feature type="region of interest" description="Disordered" evidence="16">
    <location>
        <begin position="738"/>
        <end position="784"/>
    </location>
</feature>
<dbReference type="Gene3D" id="1.10.510.10">
    <property type="entry name" value="Transferase(Phosphotransferase) domain 1"/>
    <property type="match status" value="1"/>
</dbReference>
<dbReference type="InterPro" id="IPR001245">
    <property type="entry name" value="Ser-Thr/Tyr_kinase_cat_dom"/>
</dbReference>
<feature type="region of interest" description="Disordered" evidence="16">
    <location>
        <begin position="346"/>
        <end position="388"/>
    </location>
</feature>
<evidence type="ECO:0000256" key="7">
    <source>
        <dbReference type="ARBA" id="ARBA00022741"/>
    </source>
</evidence>
<dbReference type="OrthoDB" id="1857192at2759"/>
<keyword evidence="11" id="KW-0472">Membrane</keyword>